<name>A0A0E9U7M3_ANGAN</name>
<accession>A0A0E9U7M3</accession>
<reference evidence="1" key="1">
    <citation type="submission" date="2014-11" db="EMBL/GenBank/DDBJ databases">
        <authorList>
            <person name="Amaro Gonzalez C."/>
        </authorList>
    </citation>
    <scope>NUCLEOTIDE SEQUENCE</scope>
</reference>
<dbReference type="EMBL" id="GBXM01047624">
    <property type="protein sequence ID" value="JAH60953.1"/>
    <property type="molecule type" value="Transcribed_RNA"/>
</dbReference>
<evidence type="ECO:0000313" key="1">
    <source>
        <dbReference type="EMBL" id="JAH60953.1"/>
    </source>
</evidence>
<protein>
    <submittedName>
        <fullName evidence="1">Uncharacterized protein</fullName>
    </submittedName>
</protein>
<sequence>MLYLHYARHNGTHAVYNVPLLTPFVH</sequence>
<organism evidence="1">
    <name type="scientific">Anguilla anguilla</name>
    <name type="common">European freshwater eel</name>
    <name type="synonym">Muraena anguilla</name>
    <dbReference type="NCBI Taxonomy" id="7936"/>
    <lineage>
        <taxon>Eukaryota</taxon>
        <taxon>Metazoa</taxon>
        <taxon>Chordata</taxon>
        <taxon>Craniata</taxon>
        <taxon>Vertebrata</taxon>
        <taxon>Euteleostomi</taxon>
        <taxon>Actinopterygii</taxon>
        <taxon>Neopterygii</taxon>
        <taxon>Teleostei</taxon>
        <taxon>Anguilliformes</taxon>
        <taxon>Anguillidae</taxon>
        <taxon>Anguilla</taxon>
    </lineage>
</organism>
<proteinExistence type="predicted"/>
<dbReference type="AlphaFoldDB" id="A0A0E9U7M3"/>
<reference evidence="1" key="2">
    <citation type="journal article" date="2015" name="Fish Shellfish Immunol.">
        <title>Early steps in the European eel (Anguilla anguilla)-Vibrio vulnificus interaction in the gills: Role of the RtxA13 toxin.</title>
        <authorList>
            <person name="Callol A."/>
            <person name="Pajuelo D."/>
            <person name="Ebbesson L."/>
            <person name="Teles M."/>
            <person name="MacKenzie S."/>
            <person name="Amaro C."/>
        </authorList>
    </citation>
    <scope>NUCLEOTIDE SEQUENCE</scope>
</reference>